<dbReference type="EMBL" id="FNYV01000001">
    <property type="protein sequence ID" value="SEI54356.1"/>
    <property type="molecule type" value="Genomic_DNA"/>
</dbReference>
<dbReference type="InterPro" id="IPR026893">
    <property type="entry name" value="Tyr/Ser_Pase_IphP-type"/>
</dbReference>
<evidence type="ECO:0000259" key="2">
    <source>
        <dbReference type="PROSITE" id="PS50056"/>
    </source>
</evidence>
<organism evidence="3 4">
    <name type="scientific">Micromonospora phaseoli</name>
    <dbReference type="NCBI Taxonomy" id="1144548"/>
    <lineage>
        <taxon>Bacteria</taxon>
        <taxon>Bacillati</taxon>
        <taxon>Actinomycetota</taxon>
        <taxon>Actinomycetes</taxon>
        <taxon>Micromonosporales</taxon>
        <taxon>Micromonosporaceae</taxon>
        <taxon>Micromonospora</taxon>
    </lineage>
</organism>
<dbReference type="InterPro" id="IPR000387">
    <property type="entry name" value="Tyr_Pase_dom"/>
</dbReference>
<gene>
    <name evidence="3" type="ORF">SAMN05443287_101213</name>
</gene>
<dbReference type="SUPFAM" id="SSF52799">
    <property type="entry name" value="(Phosphotyrosine protein) phosphatases II"/>
    <property type="match status" value="1"/>
</dbReference>
<proteinExistence type="inferred from homology"/>
<dbReference type="AlphaFoldDB" id="A0A1H6RIQ1"/>
<reference evidence="4" key="1">
    <citation type="submission" date="2016-10" db="EMBL/GenBank/DDBJ databases">
        <authorList>
            <person name="Varghese N."/>
            <person name="Submissions S."/>
        </authorList>
    </citation>
    <scope>NUCLEOTIDE SEQUENCE [LARGE SCALE GENOMIC DNA]</scope>
    <source>
        <strain evidence="4">CGMCC 4.7038</strain>
    </source>
</reference>
<accession>A0A1H6RIQ1</accession>
<dbReference type="InterPro" id="IPR029021">
    <property type="entry name" value="Prot-tyrosine_phosphatase-like"/>
</dbReference>
<name>A0A1H6RIQ1_9ACTN</name>
<dbReference type="PANTHER" id="PTHR31126:SF1">
    <property type="entry name" value="TYROSINE SPECIFIC PROTEIN PHOSPHATASES DOMAIN-CONTAINING PROTEIN"/>
    <property type="match status" value="1"/>
</dbReference>
<dbReference type="InterPro" id="IPR016130">
    <property type="entry name" value="Tyr_Pase_AS"/>
</dbReference>
<dbReference type="GO" id="GO:0004721">
    <property type="term" value="F:phosphoprotein phosphatase activity"/>
    <property type="evidence" value="ECO:0007669"/>
    <property type="project" value="InterPro"/>
</dbReference>
<dbReference type="Gene3D" id="3.90.190.10">
    <property type="entry name" value="Protein tyrosine phosphatase superfamily"/>
    <property type="match status" value="1"/>
</dbReference>
<evidence type="ECO:0000313" key="4">
    <source>
        <dbReference type="Proteomes" id="UP000198707"/>
    </source>
</evidence>
<sequence>MRAAREAYVILDWPGCRNGRDLGGLPTMDGGRTRYGALLRSGGHDGLDPSVLRDAGIGRVVDLRWARECVERPSPFAGTPVYRHAPMLNDVLDYEPPDDSYGPMLDHNRVRIANAFRVVAEAPTGGVLVHCHAGRDRTGVLVALLLQVAGVGADEIADDYARTDGCTATPMQNTLAHLERRYGGAVAYLVGAGVEPALVAAVRTKVSTSVPPYQSVRRPT</sequence>
<feature type="domain" description="Tyrosine specific protein phosphatases" evidence="2">
    <location>
        <begin position="107"/>
        <end position="146"/>
    </location>
</feature>
<evidence type="ECO:0000256" key="1">
    <source>
        <dbReference type="ARBA" id="ARBA00009580"/>
    </source>
</evidence>
<evidence type="ECO:0000313" key="3">
    <source>
        <dbReference type="EMBL" id="SEI54356.1"/>
    </source>
</evidence>
<comment type="similarity">
    <text evidence="1">Belongs to the protein-tyrosine phosphatase family.</text>
</comment>
<dbReference type="Proteomes" id="UP000198707">
    <property type="component" value="Unassembled WGS sequence"/>
</dbReference>
<dbReference type="RefSeq" id="WP_198413948.1">
    <property type="nucleotide sequence ID" value="NZ_BOPI01000006.1"/>
</dbReference>
<keyword evidence="4" id="KW-1185">Reference proteome</keyword>
<dbReference type="Pfam" id="PF13350">
    <property type="entry name" value="Y_phosphatase3"/>
    <property type="match status" value="1"/>
</dbReference>
<protein>
    <submittedName>
        <fullName evidence="3">Tyrosine phosphatase family protein</fullName>
    </submittedName>
</protein>
<dbReference type="PROSITE" id="PS50056">
    <property type="entry name" value="TYR_PHOSPHATASE_2"/>
    <property type="match status" value="1"/>
</dbReference>
<dbReference type="PANTHER" id="PTHR31126">
    <property type="entry name" value="TYROSINE-PROTEIN PHOSPHATASE"/>
    <property type="match status" value="1"/>
</dbReference>
<dbReference type="STRING" id="1144548.SAMN05443287_101213"/>
<dbReference type="PROSITE" id="PS00383">
    <property type="entry name" value="TYR_PHOSPHATASE_1"/>
    <property type="match status" value="1"/>
</dbReference>